<feature type="domain" description="Chromo" evidence="5">
    <location>
        <begin position="156"/>
        <end position="214"/>
    </location>
</feature>
<dbReference type="CDD" id="cd00034">
    <property type="entry name" value="CSD"/>
    <property type="match status" value="1"/>
</dbReference>
<dbReference type="AlphaFoldDB" id="A0A443S398"/>
<dbReference type="InterPro" id="IPR023779">
    <property type="entry name" value="Chromodomain_CS"/>
</dbReference>
<evidence type="ECO:0000256" key="2">
    <source>
        <dbReference type="ARBA" id="ARBA00022737"/>
    </source>
</evidence>
<dbReference type="PROSITE" id="PS00598">
    <property type="entry name" value="CHROMO_1"/>
    <property type="match status" value="1"/>
</dbReference>
<organism evidence="6 7">
    <name type="scientific">Leptotrombidium deliense</name>
    <dbReference type="NCBI Taxonomy" id="299467"/>
    <lineage>
        <taxon>Eukaryota</taxon>
        <taxon>Metazoa</taxon>
        <taxon>Ecdysozoa</taxon>
        <taxon>Arthropoda</taxon>
        <taxon>Chelicerata</taxon>
        <taxon>Arachnida</taxon>
        <taxon>Acari</taxon>
        <taxon>Acariformes</taxon>
        <taxon>Trombidiformes</taxon>
        <taxon>Prostigmata</taxon>
        <taxon>Anystina</taxon>
        <taxon>Parasitengona</taxon>
        <taxon>Trombiculoidea</taxon>
        <taxon>Trombiculidae</taxon>
        <taxon>Leptotrombidium</taxon>
    </lineage>
</organism>
<name>A0A443S398_9ACAR</name>
<dbReference type="InterPro" id="IPR051219">
    <property type="entry name" value="Heterochromatin_chromo-domain"/>
</dbReference>
<comment type="subcellular location">
    <subcellularLocation>
        <location evidence="1">Nucleus</location>
    </subcellularLocation>
</comment>
<dbReference type="OrthoDB" id="6421498at2759"/>
<evidence type="ECO:0000259" key="5">
    <source>
        <dbReference type="PROSITE" id="PS50013"/>
    </source>
</evidence>
<dbReference type="Pfam" id="PF01393">
    <property type="entry name" value="Chromo_shadow"/>
    <property type="match status" value="1"/>
</dbReference>
<dbReference type="Gene3D" id="2.40.50.40">
    <property type="match status" value="2"/>
</dbReference>
<dbReference type="PROSITE" id="PS50013">
    <property type="entry name" value="CHROMO_2"/>
    <property type="match status" value="2"/>
</dbReference>
<evidence type="ECO:0000313" key="7">
    <source>
        <dbReference type="Proteomes" id="UP000288716"/>
    </source>
</evidence>
<dbReference type="FunFam" id="2.40.50.40:FF:000031">
    <property type="entry name" value="Heterochromatin protein 1"/>
    <property type="match status" value="1"/>
</dbReference>
<dbReference type="VEuPathDB" id="VectorBase:LDEU010030"/>
<dbReference type="Proteomes" id="UP000288716">
    <property type="component" value="Unassembled WGS sequence"/>
</dbReference>
<dbReference type="Pfam" id="PF00385">
    <property type="entry name" value="Chromo"/>
    <property type="match status" value="1"/>
</dbReference>
<feature type="region of interest" description="Disordered" evidence="4">
    <location>
        <begin position="45"/>
        <end position="104"/>
    </location>
</feature>
<evidence type="ECO:0000256" key="3">
    <source>
        <dbReference type="ARBA" id="ARBA00023242"/>
    </source>
</evidence>
<feature type="compositionally biased region" description="Basic and acidic residues" evidence="4">
    <location>
        <begin position="128"/>
        <end position="144"/>
    </location>
</feature>
<reference evidence="6 7" key="1">
    <citation type="journal article" date="2018" name="Gigascience">
        <title>Genomes of trombidid mites reveal novel predicted allergens and laterally-transferred genes associated with secondary metabolism.</title>
        <authorList>
            <person name="Dong X."/>
            <person name="Chaisiri K."/>
            <person name="Xia D."/>
            <person name="Armstrong S.D."/>
            <person name="Fang Y."/>
            <person name="Donnelly M.J."/>
            <person name="Kadowaki T."/>
            <person name="McGarry J.W."/>
            <person name="Darby A.C."/>
            <person name="Makepeace B.L."/>
        </authorList>
    </citation>
    <scope>NUCLEOTIDE SEQUENCE [LARGE SCALE GENOMIC DNA]</scope>
    <source>
        <strain evidence="6">UoL-UT</strain>
    </source>
</reference>
<dbReference type="STRING" id="299467.A0A443S398"/>
<dbReference type="CDD" id="cd00024">
    <property type="entry name" value="CD_CSD"/>
    <property type="match status" value="1"/>
</dbReference>
<evidence type="ECO:0000313" key="6">
    <source>
        <dbReference type="EMBL" id="RWS22010.1"/>
    </source>
</evidence>
<dbReference type="PANTHER" id="PTHR22812">
    <property type="entry name" value="CHROMOBOX PROTEIN"/>
    <property type="match status" value="1"/>
</dbReference>
<dbReference type="InterPro" id="IPR023780">
    <property type="entry name" value="Chromo_domain"/>
</dbReference>
<feature type="compositionally biased region" description="Basic and acidic residues" evidence="4">
    <location>
        <begin position="82"/>
        <end position="104"/>
    </location>
</feature>
<gene>
    <name evidence="6" type="ORF">B4U80_06213</name>
</gene>
<feature type="region of interest" description="Disordered" evidence="4">
    <location>
        <begin position="116"/>
        <end position="154"/>
    </location>
</feature>
<accession>A0A443S398</accession>
<dbReference type="SMART" id="SM00298">
    <property type="entry name" value="CHROMO"/>
    <property type="match status" value="2"/>
</dbReference>
<feature type="domain" description="Chromo" evidence="5">
    <location>
        <begin position="1"/>
        <end position="53"/>
    </location>
</feature>
<dbReference type="EMBL" id="NCKV01010078">
    <property type="protein sequence ID" value="RWS22010.1"/>
    <property type="molecule type" value="Genomic_DNA"/>
</dbReference>
<keyword evidence="2" id="KW-0677">Repeat</keyword>
<proteinExistence type="predicted"/>
<dbReference type="GO" id="GO:0005634">
    <property type="term" value="C:nucleus"/>
    <property type="evidence" value="ECO:0007669"/>
    <property type="project" value="UniProtKB-SubCell"/>
</dbReference>
<dbReference type="SMART" id="SM00300">
    <property type="entry name" value="ChSh"/>
    <property type="match status" value="1"/>
</dbReference>
<comment type="caution">
    <text evidence="6">The sequence shown here is derived from an EMBL/GenBank/DDBJ whole genome shotgun (WGS) entry which is preliminary data.</text>
</comment>
<protein>
    <submittedName>
        <fullName evidence="6">Chromobox protein 1-like protein</fullName>
    </submittedName>
</protein>
<evidence type="ECO:0000256" key="4">
    <source>
        <dbReference type="SAM" id="MobiDB-lite"/>
    </source>
</evidence>
<evidence type="ECO:0000256" key="1">
    <source>
        <dbReference type="ARBA" id="ARBA00004123"/>
    </source>
</evidence>
<dbReference type="GO" id="GO:0000792">
    <property type="term" value="C:heterochromatin"/>
    <property type="evidence" value="ECO:0007669"/>
    <property type="project" value="UniProtKB-ARBA"/>
</dbReference>
<keyword evidence="3" id="KW-0539">Nucleus</keyword>
<dbReference type="InterPro" id="IPR008251">
    <property type="entry name" value="Chromo_shadow_dom"/>
</dbReference>
<dbReference type="InterPro" id="IPR000953">
    <property type="entry name" value="Chromo/chromo_shadow_dom"/>
</dbReference>
<feature type="compositionally biased region" description="Basic and acidic residues" evidence="4">
    <location>
        <begin position="45"/>
        <end position="73"/>
    </location>
</feature>
<keyword evidence="7" id="KW-1185">Reference proteome</keyword>
<sequence>MDKRRRGGKVEYLIKWQGWSHDDNTWEPEDHLNCPDIMKEFEEDLKAKKEKKMKREKERQREKERDRENDREKDRHRKEKHKSSSHEKSSKNSENKSDDKIKKLKLEDGTAKLLNVKKIIDSDDDDSKSDKSIDDDAEDDKVSEPDDGPVGFERGLEAKKIVGALMEGGIMKFLMKWKDCDAEDLVPASEANIKCPQVVINFYQKRLQWVTPPQN</sequence>
<dbReference type="InterPro" id="IPR016197">
    <property type="entry name" value="Chromo-like_dom_sf"/>
</dbReference>
<dbReference type="SUPFAM" id="SSF54160">
    <property type="entry name" value="Chromo domain-like"/>
    <property type="match status" value="2"/>
</dbReference>